<dbReference type="Proteomes" id="UP001157502">
    <property type="component" value="Chromosome 31"/>
</dbReference>
<protein>
    <submittedName>
        <fullName evidence="1">Uncharacterized protein</fullName>
    </submittedName>
</protein>
<keyword evidence="2" id="KW-1185">Reference proteome</keyword>
<proteinExistence type="predicted"/>
<gene>
    <name evidence="1" type="ORF">DPEC_G00320290</name>
</gene>
<evidence type="ECO:0000313" key="1">
    <source>
        <dbReference type="EMBL" id="KAJ7988116.1"/>
    </source>
</evidence>
<organism evidence="1 2">
    <name type="scientific">Dallia pectoralis</name>
    <name type="common">Alaska blackfish</name>
    <dbReference type="NCBI Taxonomy" id="75939"/>
    <lineage>
        <taxon>Eukaryota</taxon>
        <taxon>Metazoa</taxon>
        <taxon>Chordata</taxon>
        <taxon>Craniata</taxon>
        <taxon>Vertebrata</taxon>
        <taxon>Euteleostomi</taxon>
        <taxon>Actinopterygii</taxon>
        <taxon>Neopterygii</taxon>
        <taxon>Teleostei</taxon>
        <taxon>Protacanthopterygii</taxon>
        <taxon>Esociformes</taxon>
        <taxon>Umbridae</taxon>
        <taxon>Dallia</taxon>
    </lineage>
</organism>
<evidence type="ECO:0000313" key="2">
    <source>
        <dbReference type="Proteomes" id="UP001157502"/>
    </source>
</evidence>
<reference evidence="1" key="1">
    <citation type="submission" date="2021-05" db="EMBL/GenBank/DDBJ databases">
        <authorList>
            <person name="Pan Q."/>
            <person name="Jouanno E."/>
            <person name="Zahm M."/>
            <person name="Klopp C."/>
            <person name="Cabau C."/>
            <person name="Louis A."/>
            <person name="Berthelot C."/>
            <person name="Parey E."/>
            <person name="Roest Crollius H."/>
            <person name="Montfort J."/>
            <person name="Robinson-Rechavi M."/>
            <person name="Bouchez O."/>
            <person name="Lampietro C."/>
            <person name="Lopez Roques C."/>
            <person name="Donnadieu C."/>
            <person name="Postlethwait J."/>
            <person name="Bobe J."/>
            <person name="Dillon D."/>
            <person name="Chandos A."/>
            <person name="von Hippel F."/>
            <person name="Guiguen Y."/>
        </authorList>
    </citation>
    <scope>NUCLEOTIDE SEQUENCE</scope>
    <source>
        <strain evidence="1">YG-Jan2019</strain>
    </source>
</reference>
<dbReference type="EMBL" id="CM055758">
    <property type="protein sequence ID" value="KAJ7988116.1"/>
    <property type="molecule type" value="Genomic_DNA"/>
</dbReference>
<comment type="caution">
    <text evidence="1">The sequence shown here is derived from an EMBL/GenBank/DDBJ whole genome shotgun (WGS) entry which is preliminary data.</text>
</comment>
<accession>A0ACC2F9P9</accession>
<sequence length="247" mass="28546">MAHYTEESSLYAGDRWENTWKSQLDHVVRRDFGCGVMKPACSESSEEGNTTWSAGLNVSPADNAAIEPDKMLDEMRLRNQALLERFNEVEEDRRRAEWTGSALMPESTKLVTTSYSASTTSRLDRWERLSVTVMNQDNSRSVANESGLGRRQPKSRRIQDRLEKSEEEVDCVVEEVRQQIICTIDNSEDAGGYSSDQSNSTSDVERREYQRWKKWHARSSVDLPHKHEEDLSVCLRRGREQRRKKAR</sequence>
<name>A0ACC2F9P9_DALPE</name>